<dbReference type="InterPro" id="IPR036477">
    <property type="entry name" value="Formyl_transf_N_sf"/>
</dbReference>
<evidence type="ECO:0000313" key="3">
    <source>
        <dbReference type="EMBL" id="KOS13768.1"/>
    </source>
</evidence>
<dbReference type="InterPro" id="IPR041711">
    <property type="entry name" value="Met-tRNA-FMT_N"/>
</dbReference>
<evidence type="ECO:0000313" key="4">
    <source>
        <dbReference type="Proteomes" id="UP000037751"/>
    </source>
</evidence>
<gene>
    <name evidence="3" type="ORF">Malapachy_1818</name>
</gene>
<dbReference type="PANTHER" id="PTHR11138:SF5">
    <property type="entry name" value="METHIONYL-TRNA FORMYLTRANSFERASE, MITOCHONDRIAL"/>
    <property type="match status" value="1"/>
</dbReference>
<proteinExistence type="predicted"/>
<dbReference type="VEuPathDB" id="FungiDB:Malapachy_1818"/>
<dbReference type="AlphaFoldDB" id="A0A0M8ML57"/>
<feature type="domain" description="Formyl transferase N-terminal" evidence="2">
    <location>
        <begin position="110"/>
        <end position="221"/>
    </location>
</feature>
<dbReference type="Gene3D" id="3.40.50.12230">
    <property type="match status" value="1"/>
</dbReference>
<accession>A0A0M8ML57</accession>
<dbReference type="EMBL" id="LGAV01000005">
    <property type="protein sequence ID" value="KOS13768.1"/>
    <property type="molecule type" value="Genomic_DNA"/>
</dbReference>
<dbReference type="InterPro" id="IPR002376">
    <property type="entry name" value="Formyl_transf_N"/>
</dbReference>
<dbReference type="PANTHER" id="PTHR11138">
    <property type="entry name" value="METHIONYL-TRNA FORMYLTRANSFERASE"/>
    <property type="match status" value="1"/>
</dbReference>
<dbReference type="STRING" id="77020.A0A0M8ML57"/>
<reference evidence="3 4" key="1">
    <citation type="submission" date="2015-07" db="EMBL/GenBank/DDBJ databases">
        <title>Draft Genome Sequence of Malassezia furfur CBS1878 and Malassezia pachydermatis CBS1879.</title>
        <authorList>
            <person name="Triana S."/>
            <person name="Ohm R."/>
            <person name="Gonzalez A."/>
            <person name="DeCock H."/>
            <person name="Restrepo S."/>
            <person name="Celis A."/>
        </authorList>
    </citation>
    <scope>NUCLEOTIDE SEQUENCE [LARGE SCALE GENOMIC DNA]</scope>
    <source>
        <strain evidence="3 4">CBS 1879</strain>
    </source>
</reference>
<dbReference type="GeneID" id="28728191"/>
<dbReference type="Proteomes" id="UP000037751">
    <property type="component" value="Unassembled WGS sequence"/>
</dbReference>
<name>A0A0M8ML57_9BASI</name>
<dbReference type="RefSeq" id="XP_017991400.1">
    <property type="nucleotide sequence ID" value="XM_018136316.1"/>
</dbReference>
<organism evidence="3 4">
    <name type="scientific">Malassezia pachydermatis</name>
    <dbReference type="NCBI Taxonomy" id="77020"/>
    <lineage>
        <taxon>Eukaryota</taxon>
        <taxon>Fungi</taxon>
        <taxon>Dikarya</taxon>
        <taxon>Basidiomycota</taxon>
        <taxon>Ustilaginomycotina</taxon>
        <taxon>Malasseziomycetes</taxon>
        <taxon>Malasseziales</taxon>
        <taxon>Malasseziaceae</taxon>
        <taxon>Malassezia</taxon>
    </lineage>
</organism>
<keyword evidence="3" id="KW-0808">Transferase</keyword>
<evidence type="ECO:0000259" key="2">
    <source>
        <dbReference type="Pfam" id="PF00551"/>
    </source>
</evidence>
<keyword evidence="4" id="KW-1185">Reference proteome</keyword>
<dbReference type="GO" id="GO:0005739">
    <property type="term" value="C:mitochondrion"/>
    <property type="evidence" value="ECO:0007669"/>
    <property type="project" value="TreeGrafter"/>
</dbReference>
<dbReference type="GO" id="GO:0004479">
    <property type="term" value="F:methionyl-tRNA formyltransferase activity"/>
    <property type="evidence" value="ECO:0007669"/>
    <property type="project" value="UniProtKB-EC"/>
</dbReference>
<evidence type="ECO:0000256" key="1">
    <source>
        <dbReference type="ARBA" id="ARBA00012261"/>
    </source>
</evidence>
<dbReference type="SUPFAM" id="SSF53328">
    <property type="entry name" value="Formyltransferase"/>
    <property type="match status" value="1"/>
</dbReference>
<dbReference type="OrthoDB" id="10268103at2759"/>
<comment type="caution">
    <text evidence="3">The sequence shown here is derived from an EMBL/GenBank/DDBJ whole genome shotgun (WGS) entry which is preliminary data.</text>
</comment>
<dbReference type="CDD" id="cd08646">
    <property type="entry name" value="FMT_core_Met-tRNA-FMT_N"/>
    <property type="match status" value="1"/>
</dbReference>
<dbReference type="Pfam" id="PF00551">
    <property type="entry name" value="Formyl_trans_N"/>
    <property type="match status" value="1"/>
</dbReference>
<protein>
    <recommendedName>
        <fullName evidence="1">methionyl-tRNA formyltransferase</fullName>
        <ecNumber evidence="1">2.1.2.9</ecNumber>
    </recommendedName>
</protein>
<sequence length="315" mass="34519">MGGSWRSVRCLPRSGSLHRCNARYLSTASVPAPPYDILFCGTDAFAHAALQAILSRSDLYTSMHVLTPPDVKHKWGARRMRVSPVKQLALTHAIPTCELPAAGMDMFPLPSALQTSKAPMLVTASFGHRIPTTLLHQFPSPSLTLNLHPSMLPDLRGAAPIQWALARGYTETGITVQQLHPTHFDQGGILKQVPFAIPAGSTYLSLLPSIAERGAQLLVDVMATLPTCHTQLQSQHGMPGTRAPKLAPKFSVVRWDRWTAASIDGRQRGFGYAQPITMTLKPPSHTRFPSVNVAIREGQANPQRRRMVARLSRPR</sequence>
<dbReference type="EC" id="2.1.2.9" evidence="1"/>